<evidence type="ECO:0000256" key="1">
    <source>
        <dbReference type="ARBA" id="ARBA00006432"/>
    </source>
</evidence>
<sequence>MKVNEHKASKLEQFRCMDVAWLLNQWVERQPDKPFVVWSPFDDSPSQSWTYAELSLAAKQVAAGLKKRGVSEGKFVLMHFDNSPDFLIAWFACAYLGAVPVTTNTRSVAENVHYFAQVMNPVCAITSADYANVVREACGDLTPVIVSGEMTPEAVAILHTESFADLACNEPIPELTSDPERNFAVQFTSGTTSRPKPTMWSNANALWAGKSMSTNLRLNNDDRTLLFLPLFHANAQISLLSTLWVGGTVVVQPKFSVSRFWDACVAHDITWISMIPFAFKALKGKPVPSDHKVRVMMGLELMPELEKEFGVQIMAMWGMTETLSACIVTDPFHPGPAGSIGRPSPFYDIEIRKEEDGRLAGPGEQGLLFVRGERGVTLFKEYYQQADHTAEAFDKSGALDTGDIIRIDEQGWLHYVARYKDMLRVGGENVAALEIETAIDETGLVMECAVVGQKHYMLGEVPVAFVSLSDEGKKLKHEQVSERVIAHCREKLADFKVPRNVMIVASFPRSTLDRISKKVLRERLPPIES</sequence>
<dbReference type="EMBL" id="CP022272">
    <property type="protein sequence ID" value="ASJ95581.1"/>
    <property type="molecule type" value="Genomic_DNA"/>
</dbReference>
<dbReference type="Gene3D" id="3.30.300.30">
    <property type="match status" value="1"/>
</dbReference>
<evidence type="ECO:0000313" key="6">
    <source>
        <dbReference type="Proteomes" id="UP000198233"/>
    </source>
</evidence>
<proteinExistence type="inferred from homology"/>
<gene>
    <name evidence="5" type="ORF">CFF01_02725</name>
</gene>
<dbReference type="AlphaFoldDB" id="A0AAC9TYW3"/>
<reference evidence="5 6" key="1">
    <citation type="submission" date="2017-06" db="EMBL/GenBank/DDBJ databases">
        <title>Complete genome sequence of Shewanella marisflavi EP1 associated with anaerobic 2,4-dinitrotoluene reduction and salt tolerance.</title>
        <authorList>
            <person name="Huang J."/>
        </authorList>
    </citation>
    <scope>NUCLEOTIDE SEQUENCE [LARGE SCALE GENOMIC DNA]</scope>
    <source>
        <strain evidence="5 6">EP1</strain>
    </source>
</reference>
<keyword evidence="2 5" id="KW-0436">Ligase</keyword>
<evidence type="ECO:0000256" key="2">
    <source>
        <dbReference type="ARBA" id="ARBA00022598"/>
    </source>
</evidence>
<dbReference type="InterPro" id="IPR025110">
    <property type="entry name" value="AMP-bd_C"/>
</dbReference>
<dbReference type="KEGG" id="smav:CFF01_02725"/>
<dbReference type="InterPro" id="IPR042099">
    <property type="entry name" value="ANL_N_sf"/>
</dbReference>
<name>A0AAC9TYW3_9GAMM</name>
<feature type="domain" description="AMP-binding enzyme C-terminal" evidence="4">
    <location>
        <begin position="434"/>
        <end position="510"/>
    </location>
</feature>
<dbReference type="Proteomes" id="UP000198233">
    <property type="component" value="Chromosome"/>
</dbReference>
<dbReference type="PANTHER" id="PTHR43201:SF5">
    <property type="entry name" value="MEDIUM-CHAIN ACYL-COA LIGASE ACSF2, MITOCHONDRIAL"/>
    <property type="match status" value="1"/>
</dbReference>
<dbReference type="PANTHER" id="PTHR43201">
    <property type="entry name" value="ACYL-COA SYNTHETASE"/>
    <property type="match status" value="1"/>
</dbReference>
<comment type="similarity">
    <text evidence="1">Belongs to the ATP-dependent AMP-binding enzyme family.</text>
</comment>
<dbReference type="SUPFAM" id="SSF56801">
    <property type="entry name" value="Acetyl-CoA synthetase-like"/>
    <property type="match status" value="1"/>
</dbReference>
<evidence type="ECO:0000313" key="5">
    <source>
        <dbReference type="EMBL" id="ASJ95581.1"/>
    </source>
</evidence>
<evidence type="ECO:0000259" key="4">
    <source>
        <dbReference type="Pfam" id="PF13193"/>
    </source>
</evidence>
<dbReference type="PROSITE" id="PS00455">
    <property type="entry name" value="AMP_BINDING"/>
    <property type="match status" value="1"/>
</dbReference>
<accession>A0AAC9TYW3</accession>
<feature type="domain" description="AMP-dependent synthetase/ligase" evidence="3">
    <location>
        <begin position="24"/>
        <end position="383"/>
    </location>
</feature>
<dbReference type="InterPro" id="IPR000873">
    <property type="entry name" value="AMP-dep_synth/lig_dom"/>
</dbReference>
<dbReference type="Pfam" id="PF13193">
    <property type="entry name" value="AMP-binding_C"/>
    <property type="match status" value="1"/>
</dbReference>
<evidence type="ECO:0000259" key="3">
    <source>
        <dbReference type="Pfam" id="PF00501"/>
    </source>
</evidence>
<protein>
    <submittedName>
        <fullName evidence="5">ATP-dependent acyl-CoA ligase</fullName>
    </submittedName>
</protein>
<dbReference type="GO" id="GO:0031956">
    <property type="term" value="F:medium-chain fatty acid-CoA ligase activity"/>
    <property type="evidence" value="ECO:0007669"/>
    <property type="project" value="TreeGrafter"/>
</dbReference>
<dbReference type="InterPro" id="IPR020845">
    <property type="entry name" value="AMP-binding_CS"/>
</dbReference>
<dbReference type="Gene3D" id="3.40.50.12780">
    <property type="entry name" value="N-terminal domain of ligase-like"/>
    <property type="match status" value="1"/>
</dbReference>
<dbReference type="RefSeq" id="WP_088903775.1">
    <property type="nucleotide sequence ID" value="NZ_CP022272.1"/>
</dbReference>
<dbReference type="GO" id="GO:0006631">
    <property type="term" value="P:fatty acid metabolic process"/>
    <property type="evidence" value="ECO:0007669"/>
    <property type="project" value="TreeGrafter"/>
</dbReference>
<dbReference type="Pfam" id="PF00501">
    <property type="entry name" value="AMP-binding"/>
    <property type="match status" value="1"/>
</dbReference>
<dbReference type="InterPro" id="IPR045851">
    <property type="entry name" value="AMP-bd_C_sf"/>
</dbReference>
<organism evidence="5 6">
    <name type="scientific">Shewanella marisflavi</name>
    <dbReference type="NCBI Taxonomy" id="260364"/>
    <lineage>
        <taxon>Bacteria</taxon>
        <taxon>Pseudomonadati</taxon>
        <taxon>Pseudomonadota</taxon>
        <taxon>Gammaproteobacteria</taxon>
        <taxon>Alteromonadales</taxon>
        <taxon>Shewanellaceae</taxon>
        <taxon>Shewanella</taxon>
    </lineage>
</organism>